<sequence length="41" mass="4770">MFSSIAGKHNPRSLRGTAKTQARTCEKRMKPRPKNKKPRKF</sequence>
<evidence type="ECO:0000256" key="1">
    <source>
        <dbReference type="SAM" id="MobiDB-lite"/>
    </source>
</evidence>
<dbReference type="AlphaFoldDB" id="R4WWS8"/>
<evidence type="ECO:0000313" key="2">
    <source>
        <dbReference type="EMBL" id="BAN22342.1"/>
    </source>
</evidence>
<gene>
    <name evidence="2" type="ORF">BRPE64_ACDS05880</name>
</gene>
<organism evidence="2 3">
    <name type="scientific">Caballeronia insecticola</name>
    <dbReference type="NCBI Taxonomy" id="758793"/>
    <lineage>
        <taxon>Bacteria</taxon>
        <taxon>Pseudomonadati</taxon>
        <taxon>Pseudomonadota</taxon>
        <taxon>Betaproteobacteria</taxon>
        <taxon>Burkholderiales</taxon>
        <taxon>Burkholderiaceae</taxon>
        <taxon>Caballeronia</taxon>
    </lineage>
</organism>
<keyword evidence="3" id="KW-1185">Reference proteome</keyword>
<feature type="compositionally biased region" description="Basic residues" evidence="1">
    <location>
        <begin position="29"/>
        <end position="41"/>
    </location>
</feature>
<dbReference type="EMBL" id="AP013058">
    <property type="protein sequence ID" value="BAN22342.1"/>
    <property type="molecule type" value="Genomic_DNA"/>
</dbReference>
<name>R4WWS8_9BURK</name>
<proteinExistence type="predicted"/>
<protein>
    <submittedName>
        <fullName evidence="2">Uncharacterized protein</fullName>
    </submittedName>
</protein>
<evidence type="ECO:0000313" key="3">
    <source>
        <dbReference type="Proteomes" id="UP000013966"/>
    </source>
</evidence>
<reference evidence="2 3" key="2">
    <citation type="journal article" date="2018" name="Int. J. Syst. Evol. Microbiol.">
        <title>Burkholderia insecticola sp. nov., a gut symbiotic bacterium of the bean bug Riptortus pedestris.</title>
        <authorList>
            <person name="Takeshita K."/>
            <person name="Tamaki H."/>
            <person name="Ohbayashi T."/>
            <person name="Meng X.-Y."/>
            <person name="Sone T."/>
            <person name="Mitani Y."/>
            <person name="Peeters C."/>
            <person name="Kikuchi Y."/>
            <person name="Vandamme P."/>
        </authorList>
    </citation>
    <scope>NUCLEOTIDE SEQUENCE [LARGE SCALE GENOMIC DNA]</scope>
    <source>
        <strain evidence="2">RPE64</strain>
    </source>
</reference>
<dbReference type="HOGENOM" id="CLU_3266865_0_0_4"/>
<feature type="region of interest" description="Disordered" evidence="1">
    <location>
        <begin position="1"/>
        <end position="41"/>
    </location>
</feature>
<reference evidence="2 3" key="1">
    <citation type="journal article" date="2013" name="Genome Announc.">
        <title>Complete Genome Sequence of Burkholderia sp. Strain RPE64, Bacterial Symbiont of the Bean Bug Riptortus pedestris.</title>
        <authorList>
            <person name="Shibata T.F."/>
            <person name="Maeda T."/>
            <person name="Nikoh N."/>
            <person name="Yamaguchi K."/>
            <person name="Oshima K."/>
            <person name="Hattori M."/>
            <person name="Nishiyama T."/>
            <person name="Hasebe M."/>
            <person name="Fukatsu T."/>
            <person name="Kikuchi Y."/>
            <person name="Shigenobu S."/>
        </authorList>
    </citation>
    <scope>NUCLEOTIDE SEQUENCE [LARGE SCALE GENOMIC DNA]</scope>
</reference>
<dbReference type="PATRIC" id="fig|758793.3.peg.587"/>
<dbReference type="Proteomes" id="UP000013966">
    <property type="component" value="Chromosome 1"/>
</dbReference>
<dbReference type="KEGG" id="buo:BRPE64_ACDS05880"/>
<accession>R4WWS8</accession>